<dbReference type="HOGENOM" id="CLU_020336_50_3_1"/>
<organism evidence="2 3">
    <name type="scientific">Talaromyces stipitatus (strain ATCC 10500 / CBS 375.48 / QM 6759 / NRRL 1006)</name>
    <name type="common">Penicillium stipitatum</name>
    <dbReference type="NCBI Taxonomy" id="441959"/>
    <lineage>
        <taxon>Eukaryota</taxon>
        <taxon>Fungi</taxon>
        <taxon>Dikarya</taxon>
        <taxon>Ascomycota</taxon>
        <taxon>Pezizomycotina</taxon>
        <taxon>Eurotiomycetes</taxon>
        <taxon>Eurotiomycetidae</taxon>
        <taxon>Eurotiales</taxon>
        <taxon>Trichocomaceae</taxon>
        <taxon>Talaromyces</taxon>
        <taxon>Talaromyces sect. Talaromyces</taxon>
    </lineage>
</organism>
<accession>B8M0M7</accession>
<dbReference type="EMBL" id="EQ962653">
    <property type="protein sequence ID" value="EED21410.1"/>
    <property type="molecule type" value="Genomic_DNA"/>
</dbReference>
<gene>
    <name evidence="2" type="ORF">TSTA_086410</name>
</gene>
<dbReference type="SUPFAM" id="SSF53474">
    <property type="entry name" value="alpha/beta-Hydrolases"/>
    <property type="match status" value="1"/>
</dbReference>
<reference evidence="3" key="1">
    <citation type="journal article" date="2015" name="Genome Announc.">
        <title>Genome sequence of the AIDS-associated pathogen Penicillium marneffei (ATCC18224) and its near taxonomic relative Talaromyces stipitatus (ATCC10500).</title>
        <authorList>
            <person name="Nierman W.C."/>
            <person name="Fedorova-Abrams N.D."/>
            <person name="Andrianopoulos A."/>
        </authorList>
    </citation>
    <scope>NUCLEOTIDE SEQUENCE [LARGE SCALE GENOMIC DNA]</scope>
    <source>
        <strain evidence="3">ATCC 10500 / CBS 375.48 / QM 6759 / NRRL 1006</strain>
    </source>
</reference>
<dbReference type="GO" id="GO:0016787">
    <property type="term" value="F:hydrolase activity"/>
    <property type="evidence" value="ECO:0007669"/>
    <property type="project" value="UniProtKB-KW"/>
</dbReference>
<dbReference type="InterPro" id="IPR022742">
    <property type="entry name" value="Hydrolase_4"/>
</dbReference>
<proteinExistence type="predicted"/>
<dbReference type="VEuPathDB" id="FungiDB:TSTA_086410"/>
<dbReference type="OrthoDB" id="190201at2759"/>
<evidence type="ECO:0000259" key="1">
    <source>
        <dbReference type="Pfam" id="PF12146"/>
    </source>
</evidence>
<dbReference type="Proteomes" id="UP000001745">
    <property type="component" value="Unassembled WGS sequence"/>
</dbReference>
<dbReference type="InterPro" id="IPR029058">
    <property type="entry name" value="AB_hydrolase_fold"/>
</dbReference>
<evidence type="ECO:0000313" key="2">
    <source>
        <dbReference type="EMBL" id="EED21410.1"/>
    </source>
</evidence>
<dbReference type="GeneID" id="8110049"/>
<dbReference type="OMA" id="CQTLIIT"/>
<dbReference type="AlphaFoldDB" id="B8M0M7"/>
<feature type="domain" description="Serine aminopeptidase S33" evidence="1">
    <location>
        <begin position="29"/>
        <end position="276"/>
    </location>
</feature>
<dbReference type="InParanoid" id="B8M0M7"/>
<protein>
    <submittedName>
        <fullName evidence="2">Valacyclovir hydrolase, putative</fullName>
    </submittedName>
</protein>
<dbReference type="InterPro" id="IPR050266">
    <property type="entry name" value="AB_hydrolase_sf"/>
</dbReference>
<dbReference type="GO" id="GO:0016020">
    <property type="term" value="C:membrane"/>
    <property type="evidence" value="ECO:0007669"/>
    <property type="project" value="TreeGrafter"/>
</dbReference>
<dbReference type="PANTHER" id="PTHR43798:SF33">
    <property type="entry name" value="HYDROLASE, PUTATIVE (AFU_ORTHOLOGUE AFUA_2G14860)-RELATED"/>
    <property type="match status" value="1"/>
</dbReference>
<dbReference type="eggNOG" id="KOG1454">
    <property type="taxonomic scope" value="Eukaryota"/>
</dbReference>
<dbReference type="RefSeq" id="XP_002478373.1">
    <property type="nucleotide sequence ID" value="XM_002478328.1"/>
</dbReference>
<dbReference type="PhylomeDB" id="B8M0M7"/>
<evidence type="ECO:0000313" key="3">
    <source>
        <dbReference type="Proteomes" id="UP000001745"/>
    </source>
</evidence>
<dbReference type="Gene3D" id="3.40.50.1820">
    <property type="entry name" value="alpha/beta hydrolase"/>
    <property type="match status" value="1"/>
</dbReference>
<sequence>MFSSISSYIRTSNGTKVNINQSGNPRGPLIILLHGLGGSTETFTPLLPYLYPETNRLISVDLEGFGKTGLSSPEVKLSIPRYVDDLDSIVASLQGSGEEEREGTSQRKIVIIGHSLGSIIAMHYAGAHPEIIDGLVLLGAGRSIAHIPAARERMLSLATKARTEGISAVADVAAISNFPPPEQWHSMTTTETREELREIVRRAVMDCDAEAYAKACEAVAGLDHLDPDYGNITAPTLLLAGSGDMISPLDRSMGLKDLIGGNAWVKVLDGVGHQMTLQDLDGGPLYGDCEVSVFKADT</sequence>
<dbReference type="Pfam" id="PF12146">
    <property type="entry name" value="Hydrolase_4"/>
    <property type="match status" value="1"/>
</dbReference>
<keyword evidence="2" id="KW-0378">Hydrolase</keyword>
<dbReference type="PANTHER" id="PTHR43798">
    <property type="entry name" value="MONOACYLGLYCEROL LIPASE"/>
    <property type="match status" value="1"/>
</dbReference>
<keyword evidence="3" id="KW-1185">Reference proteome</keyword>
<dbReference type="STRING" id="441959.B8M0M7"/>
<name>B8M0M7_TALSN</name>